<keyword evidence="4 5" id="KW-0694">RNA-binding</keyword>
<name>A0A0R1KVW4_9LACO</name>
<dbReference type="InterPro" id="IPR006674">
    <property type="entry name" value="HD_domain"/>
</dbReference>
<feature type="domain" description="HD" evidence="8">
    <location>
        <begin position="335"/>
        <end position="428"/>
    </location>
</feature>
<dbReference type="Pfam" id="PF12072">
    <property type="entry name" value="RNase_Y_N"/>
    <property type="match status" value="1"/>
</dbReference>
<dbReference type="PATRIC" id="fig|1423808.3.peg.1290"/>
<dbReference type="CDD" id="cd00077">
    <property type="entry name" value="HDc"/>
    <property type="match status" value="1"/>
</dbReference>
<keyword evidence="3 5" id="KW-0378">Hydrolase</keyword>
<feature type="coiled-coil region" evidence="7">
    <location>
        <begin position="24"/>
        <end position="144"/>
    </location>
</feature>
<accession>A0A0R1KVW4</accession>
<evidence type="ECO:0000256" key="7">
    <source>
        <dbReference type="SAM" id="Coils"/>
    </source>
</evidence>
<keyword evidence="10" id="KW-1185">Reference proteome</keyword>
<gene>
    <name evidence="5" type="primary">rny</name>
    <name evidence="9" type="ORF">FD17_GL001276</name>
</gene>
<protein>
    <recommendedName>
        <fullName evidence="5 6">Ribonuclease Y</fullName>
        <shortName evidence="5">RNase Y</shortName>
        <ecNumber evidence="5 6">3.1.-.-</ecNumber>
    </recommendedName>
</protein>
<keyword evidence="2 5" id="KW-0255">Endonuclease</keyword>
<evidence type="ECO:0000256" key="4">
    <source>
        <dbReference type="ARBA" id="ARBA00022884"/>
    </source>
</evidence>
<dbReference type="Pfam" id="PF01966">
    <property type="entry name" value="HD"/>
    <property type="match status" value="1"/>
</dbReference>
<evidence type="ECO:0000256" key="3">
    <source>
        <dbReference type="ARBA" id="ARBA00022801"/>
    </source>
</evidence>
<comment type="similarity">
    <text evidence="5">Belongs to the RNase Y family.</text>
</comment>
<dbReference type="HAMAP" id="MF_00335">
    <property type="entry name" value="RNase_Y"/>
    <property type="match status" value="1"/>
</dbReference>
<evidence type="ECO:0000256" key="1">
    <source>
        <dbReference type="ARBA" id="ARBA00022722"/>
    </source>
</evidence>
<dbReference type="GO" id="GO:0005886">
    <property type="term" value="C:plasma membrane"/>
    <property type="evidence" value="ECO:0007669"/>
    <property type="project" value="UniProtKB-UniRule"/>
</dbReference>
<proteinExistence type="inferred from homology"/>
<comment type="function">
    <text evidence="5">Endoribonuclease that initiates mRNA decay.</text>
</comment>
<dbReference type="AlphaFoldDB" id="A0A0R1KVW4"/>
<dbReference type="InterPro" id="IPR022711">
    <property type="entry name" value="RNase_Y_N"/>
</dbReference>
<dbReference type="GO" id="GO:0004521">
    <property type="term" value="F:RNA endonuclease activity"/>
    <property type="evidence" value="ECO:0007669"/>
    <property type="project" value="UniProtKB-UniRule"/>
</dbReference>
<dbReference type="RefSeq" id="WP_057826097.1">
    <property type="nucleotide sequence ID" value="NZ_AZEA01000021.1"/>
</dbReference>
<dbReference type="Proteomes" id="UP000051581">
    <property type="component" value="Unassembled WGS sequence"/>
</dbReference>
<dbReference type="SUPFAM" id="SSF109604">
    <property type="entry name" value="HD-domain/PDEase-like"/>
    <property type="match status" value="1"/>
</dbReference>
<evidence type="ECO:0000313" key="9">
    <source>
        <dbReference type="EMBL" id="KRK87384.1"/>
    </source>
</evidence>
<dbReference type="EMBL" id="AZEA01000021">
    <property type="protein sequence ID" value="KRK87384.1"/>
    <property type="molecule type" value="Genomic_DNA"/>
</dbReference>
<dbReference type="InterPro" id="IPR006675">
    <property type="entry name" value="HDIG_dom"/>
</dbReference>
<dbReference type="OrthoDB" id="9803205at2"/>
<dbReference type="InterPro" id="IPR017705">
    <property type="entry name" value="Ribonuclease_Y"/>
</dbReference>
<evidence type="ECO:0000259" key="8">
    <source>
        <dbReference type="PROSITE" id="PS51831"/>
    </source>
</evidence>
<reference evidence="9 10" key="1">
    <citation type="journal article" date="2015" name="Genome Announc.">
        <title>Expanding the biotechnology potential of lactobacilli through comparative genomics of 213 strains and associated genera.</title>
        <authorList>
            <person name="Sun Z."/>
            <person name="Harris H.M."/>
            <person name="McCann A."/>
            <person name="Guo C."/>
            <person name="Argimon S."/>
            <person name="Zhang W."/>
            <person name="Yang X."/>
            <person name="Jeffery I.B."/>
            <person name="Cooney J.C."/>
            <person name="Kagawa T.F."/>
            <person name="Liu W."/>
            <person name="Song Y."/>
            <person name="Salvetti E."/>
            <person name="Wrobel A."/>
            <person name="Rasinkangas P."/>
            <person name="Parkhill J."/>
            <person name="Rea M.C."/>
            <person name="O'Sullivan O."/>
            <person name="Ritari J."/>
            <person name="Douillard F.P."/>
            <person name="Paul Ross R."/>
            <person name="Yang R."/>
            <person name="Briner A.E."/>
            <person name="Felis G.E."/>
            <person name="de Vos W.M."/>
            <person name="Barrangou R."/>
            <person name="Klaenhammer T.R."/>
            <person name="Caufield P.W."/>
            <person name="Cui Y."/>
            <person name="Zhang H."/>
            <person name="O'Toole P.W."/>
        </authorList>
    </citation>
    <scope>NUCLEOTIDE SEQUENCE [LARGE SCALE GENOMIC DNA]</scope>
    <source>
        <strain evidence="9 10">DSM 19904</strain>
    </source>
</reference>
<dbReference type="GO" id="GO:0016787">
    <property type="term" value="F:hydrolase activity"/>
    <property type="evidence" value="ECO:0007669"/>
    <property type="project" value="UniProtKB-KW"/>
</dbReference>
<evidence type="ECO:0000313" key="10">
    <source>
        <dbReference type="Proteomes" id="UP000051581"/>
    </source>
</evidence>
<dbReference type="NCBIfam" id="TIGR03319">
    <property type="entry name" value="RNase_Y"/>
    <property type="match status" value="1"/>
</dbReference>
<evidence type="ECO:0000256" key="6">
    <source>
        <dbReference type="NCBIfam" id="TIGR03319"/>
    </source>
</evidence>
<dbReference type="InterPro" id="IPR003607">
    <property type="entry name" value="HD/PDEase_dom"/>
</dbReference>
<evidence type="ECO:0000256" key="2">
    <source>
        <dbReference type="ARBA" id="ARBA00022759"/>
    </source>
</evidence>
<dbReference type="GO" id="GO:0006402">
    <property type="term" value="P:mRNA catabolic process"/>
    <property type="evidence" value="ECO:0007669"/>
    <property type="project" value="UniProtKB-UniRule"/>
</dbReference>
<organism evidence="9 10">
    <name type="scientific">Lentilactobacillus sunkii DSM 19904</name>
    <dbReference type="NCBI Taxonomy" id="1423808"/>
    <lineage>
        <taxon>Bacteria</taxon>
        <taxon>Bacillati</taxon>
        <taxon>Bacillota</taxon>
        <taxon>Bacilli</taxon>
        <taxon>Lactobacillales</taxon>
        <taxon>Lactobacillaceae</taxon>
        <taxon>Lentilactobacillus</taxon>
    </lineage>
</organism>
<comment type="caution">
    <text evidence="9">The sequence shown here is derived from an EMBL/GenBank/DDBJ whole genome shotgun (WGS) entry which is preliminary data.</text>
</comment>
<dbReference type="PROSITE" id="PS51831">
    <property type="entry name" value="HD"/>
    <property type="match status" value="1"/>
</dbReference>
<dbReference type="SMART" id="SM00471">
    <property type="entry name" value="HDc"/>
    <property type="match status" value="1"/>
</dbReference>
<evidence type="ECO:0000256" key="5">
    <source>
        <dbReference type="HAMAP-Rule" id="MF_00335"/>
    </source>
</evidence>
<dbReference type="InterPro" id="IPR036612">
    <property type="entry name" value="KH_dom_type_1_sf"/>
</dbReference>
<dbReference type="GO" id="GO:0003723">
    <property type="term" value="F:RNA binding"/>
    <property type="evidence" value="ECO:0007669"/>
    <property type="project" value="UniProtKB-UniRule"/>
</dbReference>
<keyword evidence="7" id="KW-0175">Coiled coil</keyword>
<dbReference type="NCBIfam" id="TIGR00277">
    <property type="entry name" value="HDIG"/>
    <property type="match status" value="1"/>
</dbReference>
<keyword evidence="1 5" id="KW-0540">Nuclease</keyword>
<sequence length="532" mass="59665">MLYIIILGIVAAIVGAVCGTQLQKRHFQQEIQQAKAAADQLQQKAEEDAKEKSIKILSDGKQQTEDYKESIEEELESYKADNVTRQSRIDQRQTGLKQTEERLDQLHQKLAGESHEINEQKDGIEKLHQTADDLTKKRMQTLQERGSISLDEAKQQILDQLATDLKREKDIELKYQDDEAQVSAPKVAKILADDAIQRGPVDMPREHIEHSVQINDNNTKQKLIGREASNIRYIETLTGTDLVFDPDDPHLLHVVTQDPLRREVAKTVITNLVVTKQINAQSIERQVETARLDLMNELRRTGEKVVGSLHIGWMHPDLLKIVGRLKYRTSYGQNVLNHSIEVADISGMLAAELGLNVKIAKRAGLLHDIGKAIDREVDGTHVELGVKIAETYDEDPQVINSIASHHGDVDVTTPIAHLVAAGDSISGGRPGARSESVEEYVNRLKSLERIASSKQGVKESYAIQAGREIRIVVDPKKLDDEQNQKLANEVKDEIENELTYPGKIKVTSIRDFKAVAYVGAEKKKNHKRLKKA</sequence>
<dbReference type="Gene3D" id="1.10.3210.10">
    <property type="entry name" value="Hypothetical protein af1432"/>
    <property type="match status" value="1"/>
</dbReference>
<dbReference type="EC" id="3.1.-.-" evidence="5 6"/>
<dbReference type="SUPFAM" id="SSF54791">
    <property type="entry name" value="Eukaryotic type KH-domain (KH-domain type I)"/>
    <property type="match status" value="1"/>
</dbReference>